<proteinExistence type="predicted"/>
<evidence type="ECO:0000259" key="2">
    <source>
        <dbReference type="Pfam" id="PF07727"/>
    </source>
</evidence>
<evidence type="ECO:0000313" key="4">
    <source>
        <dbReference type="Proteomes" id="UP001189429"/>
    </source>
</evidence>
<sequence>MAGLVDARLLGRPNKYSGNRDEFPTLRYQLISYLGAIDPRLASAVATAASHGAVITLTEMGDDNKQYAATMGYILSQLLGGSALTLVMNCEQGSGLEQRRRLCMREDAATSSNKVTQLQLLVNTEFSGTWETYVEELTKFLLDVNRYQEKFNEMISDTLIQAMIKKNTPEPLRTQVMMQPFTSYQTIRETCESFAQQMSQRDTKTAQKKFDPNAMDVDAFGNGGKGDSKRKGYGRSDMKGGKAGGQKGAGGRGGKSDGKGKTTSKKGEVKFFDGWTMTEGCELTGEPGQSLRSITGKGIRTWDKRALTGEVFDSNTTISAKLNVTPAEVRRGALSVAEMNDAGYSVHFDPDGAKMFRSNKNVQHEICKALGSTVSLQLRWKVDAFLLPMRFKDPAGDESIIGDVDEQLEKEDAQMTEESVEKEPAEMQDRRTGYLMGVVVEAKGNQIYAIAAISEFWDELGYMSMGVQLDGEPALEALMNGVVSERTKKLGKEAAQASLRVRLVPKGSHASQGGAESGVKSVAGLARTGRLALERRYNMKFTEDVPVIPWMIRHQIFCHNRYQRRRSSGRTSFEELRLAPHTPPMLEFGETVIGKEHTELQDKLGTAWCKGMWLGRSAKSGAHITGTATGIVQARTVKKLTKEESFDTEILRAMRWTPWKTSVKAGVYDGENWQPTAMAINKHQQGQSQRKVEIQFRRSGSRCIGSRGGFVASRRLLPQDRLANGMLRAQTLAKAALGPPGNRGLVGAIEDMSTEDLKRLVAGFSTEEMMRLVAEVDKETKDDSEFSVAMGWAEDDEWEAKQCELDRFDNYDVWELTLRDPHGPKALTWTWVLEMRSGELKARRCARPFGKQVNKSKNGLYCPITLPFSLKLFMVYAIVKDFAIYFFDISRAFLYAPIRGLVYAEVPKEYCHLPDSADWVFNLNKTVYGLNEAMTYFDGHFENIATGRSDEPNMTFKKFLSDPCTFADKTNQVAMSQHVDDGTLVGPRVSASRVLEELGTHLLLKVPELTVGGPEIKHLGRGWPRIPEGIQVRMWPAIAKQLLDSEPNDTKTSPIPGIKNERKVESEEELDAKAATRFSINGLNMSVCLERPECQYAAKECSRGMSRPTVQADFNALVHAGIEARGAHTYLKELLDDTVPVTLESDNSSALTNVEKKGVGRMRQIELEDLWIKDLVARKAETKVSTNEVHTEENTADIGTKHLSRTDFMKHLTALKVWLTGKDATEIIKCDYEPVAISSPADDESHFGVPTTVAMMMLTLLNVIAASAVFKAKQHIDRITQPAQKDVTTQYSLKDTMKNGATSKIVANDLRAMFTAMTIDSGREFLRLRRVDRAISTYTNAMVFEACVATALNERRQDTIYSVDRFVGIRHPHSQAMIRY</sequence>
<feature type="compositionally biased region" description="Basic and acidic residues" evidence="1">
    <location>
        <begin position="254"/>
        <end position="265"/>
    </location>
</feature>
<dbReference type="Pfam" id="PF07727">
    <property type="entry name" value="RVT_2"/>
    <property type="match status" value="1"/>
</dbReference>
<dbReference type="EMBL" id="CAUYUJ010015979">
    <property type="protein sequence ID" value="CAK0860432.1"/>
    <property type="molecule type" value="Genomic_DNA"/>
</dbReference>
<feature type="compositionally biased region" description="Basic and acidic residues" evidence="1">
    <location>
        <begin position="201"/>
        <end position="211"/>
    </location>
</feature>
<feature type="domain" description="Reverse transcriptase Ty1/copia-type" evidence="2">
    <location>
        <begin position="811"/>
        <end position="946"/>
    </location>
</feature>
<dbReference type="Proteomes" id="UP001189429">
    <property type="component" value="Unassembled WGS sequence"/>
</dbReference>
<name>A0ABN9UKS5_9DINO</name>
<comment type="caution">
    <text evidence="3">The sequence shown here is derived from an EMBL/GenBank/DDBJ whole genome shotgun (WGS) entry which is preliminary data.</text>
</comment>
<keyword evidence="4" id="KW-1185">Reference proteome</keyword>
<gene>
    <name evidence="3" type="ORF">PCOR1329_LOCUS49403</name>
</gene>
<evidence type="ECO:0000313" key="3">
    <source>
        <dbReference type="EMBL" id="CAK0860432.1"/>
    </source>
</evidence>
<dbReference type="InterPro" id="IPR013103">
    <property type="entry name" value="RVT_2"/>
</dbReference>
<feature type="region of interest" description="Disordered" evidence="1">
    <location>
        <begin position="195"/>
        <end position="265"/>
    </location>
</feature>
<protein>
    <recommendedName>
        <fullName evidence="2">Reverse transcriptase Ty1/copia-type domain-containing protein</fullName>
    </recommendedName>
</protein>
<feature type="compositionally biased region" description="Basic and acidic residues" evidence="1">
    <location>
        <begin position="226"/>
        <end position="240"/>
    </location>
</feature>
<evidence type="ECO:0000256" key="1">
    <source>
        <dbReference type="SAM" id="MobiDB-lite"/>
    </source>
</evidence>
<feature type="compositionally biased region" description="Gly residues" evidence="1">
    <location>
        <begin position="241"/>
        <end position="253"/>
    </location>
</feature>
<accession>A0ABN9UKS5</accession>
<organism evidence="3 4">
    <name type="scientific">Prorocentrum cordatum</name>
    <dbReference type="NCBI Taxonomy" id="2364126"/>
    <lineage>
        <taxon>Eukaryota</taxon>
        <taxon>Sar</taxon>
        <taxon>Alveolata</taxon>
        <taxon>Dinophyceae</taxon>
        <taxon>Prorocentrales</taxon>
        <taxon>Prorocentraceae</taxon>
        <taxon>Prorocentrum</taxon>
    </lineage>
</organism>
<reference evidence="3" key="1">
    <citation type="submission" date="2023-10" db="EMBL/GenBank/DDBJ databases">
        <authorList>
            <person name="Chen Y."/>
            <person name="Shah S."/>
            <person name="Dougan E. K."/>
            <person name="Thang M."/>
            <person name="Chan C."/>
        </authorList>
    </citation>
    <scope>NUCLEOTIDE SEQUENCE [LARGE SCALE GENOMIC DNA]</scope>
</reference>